<evidence type="ECO:0000256" key="4">
    <source>
        <dbReference type="ARBA" id="ARBA00022490"/>
    </source>
</evidence>
<proteinExistence type="inferred from homology"/>
<dbReference type="NCBIfam" id="TIGR00150">
    <property type="entry name" value="T6A_YjeE"/>
    <property type="match status" value="1"/>
</dbReference>
<evidence type="ECO:0000256" key="5">
    <source>
        <dbReference type="ARBA" id="ARBA00022694"/>
    </source>
</evidence>
<keyword evidence="5" id="KW-0819">tRNA processing</keyword>
<protein>
    <recommendedName>
        <fullName evidence="3">tRNA threonylcarbamoyladenosine biosynthesis protein TsaE</fullName>
    </recommendedName>
    <alternativeName>
        <fullName evidence="10">t(6)A37 threonylcarbamoyladenosine biosynthesis protein TsaE</fullName>
    </alternativeName>
</protein>
<evidence type="ECO:0000313" key="11">
    <source>
        <dbReference type="EMBL" id="WZW87378.1"/>
    </source>
</evidence>
<evidence type="ECO:0000256" key="8">
    <source>
        <dbReference type="ARBA" id="ARBA00022840"/>
    </source>
</evidence>
<dbReference type="Gene3D" id="3.40.50.300">
    <property type="entry name" value="P-loop containing nucleotide triphosphate hydrolases"/>
    <property type="match status" value="1"/>
</dbReference>
<dbReference type="InterPro" id="IPR027417">
    <property type="entry name" value="P-loop_NTPase"/>
</dbReference>
<evidence type="ECO:0000256" key="7">
    <source>
        <dbReference type="ARBA" id="ARBA00022741"/>
    </source>
</evidence>
<dbReference type="InterPro" id="IPR003442">
    <property type="entry name" value="T6A_TsaE"/>
</dbReference>
<keyword evidence="12" id="KW-1185">Reference proteome</keyword>
<gene>
    <name evidence="11" type="primary">tsaE</name>
    <name evidence="11" type="ORF">WMO13_08400</name>
</gene>
<comment type="similarity">
    <text evidence="2">Belongs to the TsaE family.</text>
</comment>
<evidence type="ECO:0000313" key="12">
    <source>
        <dbReference type="Proteomes" id="UP001449178"/>
    </source>
</evidence>
<dbReference type="SUPFAM" id="SSF52540">
    <property type="entry name" value="P-loop containing nucleoside triphosphate hydrolases"/>
    <property type="match status" value="1"/>
</dbReference>
<comment type="subcellular location">
    <subcellularLocation>
        <location evidence="1">Cytoplasm</location>
    </subcellularLocation>
</comment>
<sequence>MAEEMAEKMTKKMDEISQKTAMQWIFSSEKETDLWARTLAKWLQNLAITDCKIYLEGQLGAGKTAFSRHFIQALGVKGAIKSPTYTLIEPYELPALMVLHADLYRLASPVELFDLGLLEESGIWLIEWPEKGAGVLPEADIVLKLSRVSEELTVNSEARTPLGQQLMAKVAEDWQ</sequence>
<evidence type="ECO:0000256" key="10">
    <source>
        <dbReference type="ARBA" id="ARBA00032441"/>
    </source>
</evidence>
<keyword evidence="9" id="KW-0460">Magnesium</keyword>
<dbReference type="EMBL" id="CP150637">
    <property type="protein sequence ID" value="WZW87378.1"/>
    <property type="molecule type" value="Genomic_DNA"/>
</dbReference>
<evidence type="ECO:0000256" key="9">
    <source>
        <dbReference type="ARBA" id="ARBA00022842"/>
    </source>
</evidence>
<evidence type="ECO:0000256" key="2">
    <source>
        <dbReference type="ARBA" id="ARBA00007599"/>
    </source>
</evidence>
<keyword evidence="7" id="KW-0547">Nucleotide-binding</keyword>
<dbReference type="RefSeq" id="WP_051396036.1">
    <property type="nucleotide sequence ID" value="NZ_AZOD01000002.1"/>
</dbReference>
<dbReference type="PANTHER" id="PTHR33540">
    <property type="entry name" value="TRNA THREONYLCARBAMOYLADENOSINE BIOSYNTHESIS PROTEIN TSAE"/>
    <property type="match status" value="1"/>
</dbReference>
<organism evidence="11 12">
    <name type="scientific">Ignatzschineria larvae DSM 13226</name>
    <dbReference type="NCBI Taxonomy" id="1111732"/>
    <lineage>
        <taxon>Bacteria</taxon>
        <taxon>Pseudomonadati</taxon>
        <taxon>Pseudomonadota</taxon>
        <taxon>Gammaproteobacteria</taxon>
        <taxon>Cardiobacteriales</taxon>
        <taxon>Ignatzschineriaceae</taxon>
        <taxon>Ignatzschineria</taxon>
    </lineage>
</organism>
<dbReference type="Proteomes" id="UP001449178">
    <property type="component" value="Chromosome"/>
</dbReference>
<dbReference type="Pfam" id="PF02367">
    <property type="entry name" value="TsaE"/>
    <property type="match status" value="1"/>
</dbReference>
<evidence type="ECO:0000256" key="3">
    <source>
        <dbReference type="ARBA" id="ARBA00019010"/>
    </source>
</evidence>
<keyword evidence="6" id="KW-0479">Metal-binding</keyword>
<reference evidence="11 12" key="1">
    <citation type="submission" date="2024-03" db="EMBL/GenBank/DDBJ databases">
        <title>Complete Genome Sequence and Annotation of Ignatzschineria larvae DSM 13226.</title>
        <authorList>
            <person name="Cantrell E."/>
            <person name="Burcham Z.M."/>
        </authorList>
    </citation>
    <scope>NUCLEOTIDE SEQUENCE [LARGE SCALE GENOMIC DNA]</scope>
    <source>
        <strain evidence="11 12">DSM 13226</strain>
    </source>
</reference>
<evidence type="ECO:0000256" key="6">
    <source>
        <dbReference type="ARBA" id="ARBA00022723"/>
    </source>
</evidence>
<accession>A0ABZ3C048</accession>
<keyword evidence="4" id="KW-0963">Cytoplasm</keyword>
<evidence type="ECO:0000256" key="1">
    <source>
        <dbReference type="ARBA" id="ARBA00004496"/>
    </source>
</evidence>
<keyword evidence="8" id="KW-0067">ATP-binding</keyword>
<name>A0ABZ3C048_9GAMM</name>
<dbReference type="PANTHER" id="PTHR33540:SF2">
    <property type="entry name" value="TRNA THREONYLCARBAMOYLADENOSINE BIOSYNTHESIS PROTEIN TSAE"/>
    <property type="match status" value="1"/>
</dbReference>